<evidence type="ECO:0000256" key="1">
    <source>
        <dbReference type="SAM" id="MobiDB-lite"/>
    </source>
</evidence>
<comment type="caution">
    <text evidence="2">The sequence shown here is derived from an EMBL/GenBank/DDBJ whole genome shotgun (WGS) entry which is preliminary data.</text>
</comment>
<evidence type="ECO:0000313" key="2">
    <source>
        <dbReference type="EMBL" id="KAK2163157.1"/>
    </source>
</evidence>
<dbReference type="EMBL" id="JAODUP010000084">
    <property type="protein sequence ID" value="KAK2163157.1"/>
    <property type="molecule type" value="Genomic_DNA"/>
</dbReference>
<accession>A0AAD9K1R3</accession>
<protein>
    <submittedName>
        <fullName evidence="2">Uncharacterized protein</fullName>
    </submittedName>
</protein>
<dbReference type="AlphaFoldDB" id="A0AAD9K1R3"/>
<reference evidence="2" key="1">
    <citation type="journal article" date="2023" name="Mol. Biol. Evol.">
        <title>Third-Generation Sequencing Reveals the Adaptive Role of the Epigenome in Three Deep-Sea Polychaetes.</title>
        <authorList>
            <person name="Perez M."/>
            <person name="Aroh O."/>
            <person name="Sun Y."/>
            <person name="Lan Y."/>
            <person name="Juniper S.K."/>
            <person name="Young C.R."/>
            <person name="Angers B."/>
            <person name="Qian P.Y."/>
        </authorList>
    </citation>
    <scope>NUCLEOTIDE SEQUENCE</scope>
    <source>
        <strain evidence="2">P08H-3</strain>
    </source>
</reference>
<name>A0AAD9K1R3_9ANNE</name>
<dbReference type="Pfam" id="PF09612">
    <property type="entry name" value="HtrL_YibB"/>
    <property type="match status" value="1"/>
</dbReference>
<feature type="compositionally biased region" description="Basic residues" evidence="1">
    <location>
        <begin position="245"/>
        <end position="259"/>
    </location>
</feature>
<dbReference type="Proteomes" id="UP001208570">
    <property type="component" value="Unassembled WGS sequence"/>
</dbReference>
<evidence type="ECO:0000313" key="3">
    <source>
        <dbReference type="Proteomes" id="UP001208570"/>
    </source>
</evidence>
<sequence>MASQQHSTIIVAGRPTLETTTTASYHRLIGYYLNLALTLAILLQSIKYGSVSGVDPSASSRFEDLHWEQPPQNIDNSMFKDHDINYPQRSTGFGEKAKGESRAIHNATTVNGSVRDAEREADQRAAPDGQTADDWPPWPTLKEADIRTETDRIYFTKYNILPKRSTDCDNVTCKNSMAYSLAYRKASLCLRRTPVFDNWRHAMGRCHKGEERRKPADDGQPNICFVRDRRKIYPEEHVTAIMSKSQKRKANRRHGHKRLQNPGIRGMCPDATAVPSFDYTVVTALINLRREHWPRFKRQFIKYLYYAAKMLDFHVPMVIYVDEEAVDFVQYHRQGKEHITHIVPVSLRHLEYYKYHDRIREIMESDRFKDGHALLHHPEGFSPDYNVLMNSKLSLLFEASTKNRFRTRYFFWMDVGYGHGEDIYPKSCYWAPWSIMNDVHQITYIQLNPLHLLQSVDDLYKQYLPPFLNGAFFGGPTISIKRYYFLHKEVFERFLDQGKVDDDQTLAVACYFERPLLFNVVKGWWYDAFSLFS</sequence>
<organism evidence="2 3">
    <name type="scientific">Paralvinella palmiformis</name>
    <dbReference type="NCBI Taxonomy" id="53620"/>
    <lineage>
        <taxon>Eukaryota</taxon>
        <taxon>Metazoa</taxon>
        <taxon>Spiralia</taxon>
        <taxon>Lophotrochozoa</taxon>
        <taxon>Annelida</taxon>
        <taxon>Polychaeta</taxon>
        <taxon>Sedentaria</taxon>
        <taxon>Canalipalpata</taxon>
        <taxon>Terebellida</taxon>
        <taxon>Terebelliformia</taxon>
        <taxon>Alvinellidae</taxon>
        <taxon>Paralvinella</taxon>
    </lineage>
</organism>
<feature type="compositionally biased region" description="Basic and acidic residues" evidence="1">
    <location>
        <begin position="115"/>
        <end position="125"/>
    </location>
</feature>
<keyword evidence="3" id="KW-1185">Reference proteome</keyword>
<feature type="region of interest" description="Disordered" evidence="1">
    <location>
        <begin position="243"/>
        <end position="262"/>
    </location>
</feature>
<dbReference type="InterPro" id="IPR011735">
    <property type="entry name" value="WlaTC/HtrL_glycosyltransf"/>
</dbReference>
<feature type="region of interest" description="Disordered" evidence="1">
    <location>
        <begin position="111"/>
        <end position="140"/>
    </location>
</feature>
<gene>
    <name evidence="2" type="ORF">LSH36_84g01018</name>
</gene>
<proteinExistence type="predicted"/>